<reference evidence="2" key="1">
    <citation type="submission" date="2022-12" db="EMBL/GenBank/DDBJ databases">
        <authorList>
            <person name="Petersen C."/>
        </authorList>
    </citation>
    <scope>NUCLEOTIDE SEQUENCE</scope>
    <source>
        <strain evidence="2">IBT 29677</strain>
    </source>
</reference>
<evidence type="ECO:0000256" key="1">
    <source>
        <dbReference type="SAM" id="MobiDB-lite"/>
    </source>
</evidence>
<feature type="compositionally biased region" description="Polar residues" evidence="1">
    <location>
        <begin position="20"/>
        <end position="36"/>
    </location>
</feature>
<organism evidence="2 3">
    <name type="scientific">Penicillium cosmopolitanum</name>
    <dbReference type="NCBI Taxonomy" id="1131564"/>
    <lineage>
        <taxon>Eukaryota</taxon>
        <taxon>Fungi</taxon>
        <taxon>Dikarya</taxon>
        <taxon>Ascomycota</taxon>
        <taxon>Pezizomycotina</taxon>
        <taxon>Eurotiomycetes</taxon>
        <taxon>Eurotiomycetidae</taxon>
        <taxon>Eurotiales</taxon>
        <taxon>Aspergillaceae</taxon>
        <taxon>Penicillium</taxon>
    </lineage>
</organism>
<accession>A0A9W9VMN3</accession>
<evidence type="ECO:0000313" key="2">
    <source>
        <dbReference type="EMBL" id="KAJ5385930.1"/>
    </source>
</evidence>
<protein>
    <submittedName>
        <fullName evidence="2">Uncharacterized protein</fullName>
    </submittedName>
</protein>
<feature type="compositionally biased region" description="Low complexity" evidence="1">
    <location>
        <begin position="55"/>
        <end position="67"/>
    </location>
</feature>
<gene>
    <name evidence="2" type="ORF">N7509_008471</name>
</gene>
<feature type="region of interest" description="Disordered" evidence="1">
    <location>
        <begin position="1"/>
        <end position="38"/>
    </location>
</feature>
<dbReference type="Proteomes" id="UP001147747">
    <property type="component" value="Unassembled WGS sequence"/>
</dbReference>
<proteinExistence type="predicted"/>
<keyword evidence="3" id="KW-1185">Reference proteome</keyword>
<name>A0A9W9VMN3_9EURO</name>
<dbReference type="OrthoDB" id="4158501at2759"/>
<comment type="caution">
    <text evidence="2">The sequence shown here is derived from an EMBL/GenBank/DDBJ whole genome shotgun (WGS) entry which is preliminary data.</text>
</comment>
<dbReference type="RefSeq" id="XP_056483728.1">
    <property type="nucleotide sequence ID" value="XM_056633108.1"/>
</dbReference>
<evidence type="ECO:0000313" key="3">
    <source>
        <dbReference type="Proteomes" id="UP001147747"/>
    </source>
</evidence>
<sequence>MLRGWTSLKRRLGRSPVLSEPSSEGTLQTAHTTITSSDDKVATWMKVQEDGFSQYSSSIYSQEESQSPDGSPGKTSMQRPLSPVAPLFSSSPSGKSPMAPPRRHSHPYKVSSDDWVVSSEALATSGMASEVMGMGDLNTLQIEAHMKGALKVFVNIYTLAKILHVAFLAYGAEIGSSKTGLLYWIKRAEAGIRTGSLSNLIEIVENLFYALYARVVLEMAAVELCMQFKMEPRPRPECGKFYLPEPDHMYRIFLAVKDVLDAPTICERLYEFVVNAYQESHLCHLVDQKVGTEFNLDDPIGYRRYVLEILNERNSQFNQKWGTLLPYFRNLPAELVIEISEKYCTVEPKLQLESDIPTDKLPFVDLKIAHFSMWAKDHTEDCRQASLGSLEGKMLGEMRRDAGKPLLPLVQQHKCLRMMLAGNRKGPGEIDFTTRANSLARVSFERLAILKRNIRDGQLMSQLAEVMEGFELEILKERSSGLSSSWI</sequence>
<dbReference type="GeneID" id="81372088"/>
<reference evidence="2" key="2">
    <citation type="journal article" date="2023" name="IMA Fungus">
        <title>Comparative genomic study of the Penicillium genus elucidates a diverse pangenome and 15 lateral gene transfer events.</title>
        <authorList>
            <person name="Petersen C."/>
            <person name="Sorensen T."/>
            <person name="Nielsen M.R."/>
            <person name="Sondergaard T.E."/>
            <person name="Sorensen J.L."/>
            <person name="Fitzpatrick D.A."/>
            <person name="Frisvad J.C."/>
            <person name="Nielsen K.L."/>
        </authorList>
    </citation>
    <scope>NUCLEOTIDE SEQUENCE</scope>
    <source>
        <strain evidence="2">IBT 29677</strain>
    </source>
</reference>
<dbReference type="EMBL" id="JAPZBU010000009">
    <property type="protein sequence ID" value="KAJ5385930.1"/>
    <property type="molecule type" value="Genomic_DNA"/>
</dbReference>
<feature type="region of interest" description="Disordered" evidence="1">
    <location>
        <begin position="55"/>
        <end position="110"/>
    </location>
</feature>
<dbReference type="AlphaFoldDB" id="A0A9W9VMN3"/>